<dbReference type="EMBL" id="FMTM01000006">
    <property type="protein sequence ID" value="SCW70107.1"/>
    <property type="molecule type" value="Genomic_DNA"/>
</dbReference>
<proteinExistence type="inferred from homology"/>
<dbReference type="GO" id="GO:0003677">
    <property type="term" value="F:DNA binding"/>
    <property type="evidence" value="ECO:0007669"/>
    <property type="project" value="UniProtKB-KW"/>
</dbReference>
<comment type="similarity">
    <text evidence="1">Belongs to the ParB family.</text>
</comment>
<evidence type="ECO:0000313" key="7">
    <source>
        <dbReference type="EMBL" id="SCW70107.1"/>
    </source>
</evidence>
<keyword evidence="3" id="KW-0238">DNA-binding</keyword>
<feature type="region of interest" description="Disordered" evidence="5">
    <location>
        <begin position="242"/>
        <end position="263"/>
    </location>
</feature>
<dbReference type="InterPro" id="IPR036086">
    <property type="entry name" value="ParB/Sulfiredoxin_sf"/>
</dbReference>
<evidence type="ECO:0000313" key="8">
    <source>
        <dbReference type="Proteomes" id="UP000199542"/>
    </source>
</evidence>
<dbReference type="InterPro" id="IPR057240">
    <property type="entry name" value="ParB_dimer_C"/>
</dbReference>
<dbReference type="FunFam" id="3.90.1530.30:FF:000001">
    <property type="entry name" value="Chromosome partitioning protein ParB"/>
    <property type="match status" value="1"/>
</dbReference>
<dbReference type="GO" id="GO:0045881">
    <property type="term" value="P:positive regulation of sporulation resulting in formation of a cellular spore"/>
    <property type="evidence" value="ECO:0007669"/>
    <property type="project" value="TreeGrafter"/>
</dbReference>
<sequence>MNVSVSPLKLQVSIPMNDDVSKRRLGRGLAALIGEMDQPVPVDGEKSGVSADRLIPIEFVSRNPRNPRRFFDDSELHDLASSIRQHGIVQPIVVRTLATNQYEIIAGERRWRAAQLAGLVEIPVIIRDVDDKTALEIAIVENVQRSDLNPLEEALGYEQLIAEYGYTQNDLGEIIGKSRSHVANSLRLLKLPEPVREFLAAGSLSAGHARALVPTSDPTALARTIVSKGMSVRDAEKLAQNDIKAQSEPQRAAAPRDQKDSDTLALERTLSDTLGLDVTINHKSSGGQIRIAYKSLEQLEEVCRLLERR</sequence>
<evidence type="ECO:0000256" key="1">
    <source>
        <dbReference type="ARBA" id="ARBA00006295"/>
    </source>
</evidence>
<dbReference type="PANTHER" id="PTHR33375">
    <property type="entry name" value="CHROMOSOME-PARTITIONING PROTEIN PARB-RELATED"/>
    <property type="match status" value="1"/>
</dbReference>
<comment type="function">
    <text evidence="4">Involved in chromosome partition. Localize to both poles of the predivisional cell following completion of DNA replication. Binds to the DNA origin of replication.</text>
</comment>
<organism evidence="7 8">
    <name type="scientific">Rhizobium mongolense subsp. loessense</name>
    <dbReference type="NCBI Taxonomy" id="158890"/>
    <lineage>
        <taxon>Bacteria</taxon>
        <taxon>Pseudomonadati</taxon>
        <taxon>Pseudomonadota</taxon>
        <taxon>Alphaproteobacteria</taxon>
        <taxon>Hyphomicrobiales</taxon>
        <taxon>Rhizobiaceae</taxon>
        <taxon>Rhizobium/Agrobacterium group</taxon>
        <taxon>Rhizobium</taxon>
    </lineage>
</organism>
<dbReference type="NCBIfam" id="TIGR00180">
    <property type="entry name" value="parB_part"/>
    <property type="match status" value="1"/>
</dbReference>
<evidence type="ECO:0000256" key="5">
    <source>
        <dbReference type="SAM" id="MobiDB-lite"/>
    </source>
</evidence>
<dbReference type="GO" id="GO:0005694">
    <property type="term" value="C:chromosome"/>
    <property type="evidence" value="ECO:0007669"/>
    <property type="project" value="TreeGrafter"/>
</dbReference>
<dbReference type="Pfam" id="PF17762">
    <property type="entry name" value="HTH_ParB"/>
    <property type="match status" value="1"/>
</dbReference>
<dbReference type="Pfam" id="PF02195">
    <property type="entry name" value="ParB_N"/>
    <property type="match status" value="1"/>
</dbReference>
<evidence type="ECO:0000259" key="6">
    <source>
        <dbReference type="SMART" id="SM00470"/>
    </source>
</evidence>
<dbReference type="CDD" id="cd16393">
    <property type="entry name" value="SPO0J_N"/>
    <property type="match status" value="1"/>
</dbReference>
<dbReference type="Pfam" id="PF23552">
    <property type="entry name" value="ParB_C"/>
    <property type="match status" value="1"/>
</dbReference>
<dbReference type="InterPro" id="IPR050336">
    <property type="entry name" value="Chromosome_partition/occlusion"/>
</dbReference>
<keyword evidence="2" id="KW-0159">Chromosome partition</keyword>
<evidence type="ECO:0000256" key="3">
    <source>
        <dbReference type="ARBA" id="ARBA00023125"/>
    </source>
</evidence>
<protein>
    <submittedName>
        <fullName evidence="7">Chromosome partitioning protein, ParB family</fullName>
    </submittedName>
</protein>
<accession>A0A1G4SMC9</accession>
<dbReference type="InterPro" id="IPR041468">
    <property type="entry name" value="HTH_ParB/Spo0J"/>
</dbReference>
<dbReference type="GO" id="GO:0007059">
    <property type="term" value="P:chromosome segregation"/>
    <property type="evidence" value="ECO:0007669"/>
    <property type="project" value="UniProtKB-KW"/>
</dbReference>
<dbReference type="AlphaFoldDB" id="A0A1G4SMC9"/>
<dbReference type="Proteomes" id="UP000199542">
    <property type="component" value="Unassembled WGS sequence"/>
</dbReference>
<dbReference type="FunFam" id="1.10.10.2830:FF:000001">
    <property type="entry name" value="Chromosome partitioning protein ParB"/>
    <property type="match status" value="1"/>
</dbReference>
<name>A0A1G4SMC9_9HYPH</name>
<dbReference type="SUPFAM" id="SSF110849">
    <property type="entry name" value="ParB/Sulfiredoxin"/>
    <property type="match status" value="1"/>
</dbReference>
<dbReference type="Gene3D" id="3.90.1530.30">
    <property type="match status" value="1"/>
</dbReference>
<dbReference type="InterPro" id="IPR004437">
    <property type="entry name" value="ParB/RepB/Spo0J"/>
</dbReference>
<dbReference type="PANTHER" id="PTHR33375:SF1">
    <property type="entry name" value="CHROMOSOME-PARTITIONING PROTEIN PARB-RELATED"/>
    <property type="match status" value="1"/>
</dbReference>
<dbReference type="Gene3D" id="1.10.10.2830">
    <property type="match status" value="1"/>
</dbReference>
<dbReference type="SMART" id="SM00470">
    <property type="entry name" value="ParB"/>
    <property type="match status" value="1"/>
</dbReference>
<feature type="domain" description="ParB-like N-terminal" evidence="6">
    <location>
        <begin position="53"/>
        <end position="143"/>
    </location>
</feature>
<gene>
    <name evidence="7" type="ORF">SAMN02927900_03917</name>
</gene>
<reference evidence="7 8" key="1">
    <citation type="submission" date="2016-10" db="EMBL/GenBank/DDBJ databases">
        <authorList>
            <person name="de Groot N.N."/>
        </authorList>
    </citation>
    <scope>NUCLEOTIDE SEQUENCE [LARGE SCALE GENOMIC DNA]</scope>
    <source>
        <strain evidence="7 8">CGMCC 1.3401</strain>
    </source>
</reference>
<evidence type="ECO:0000256" key="2">
    <source>
        <dbReference type="ARBA" id="ARBA00022829"/>
    </source>
</evidence>
<evidence type="ECO:0000256" key="4">
    <source>
        <dbReference type="ARBA" id="ARBA00025472"/>
    </source>
</evidence>
<dbReference type="InterPro" id="IPR003115">
    <property type="entry name" value="ParB_N"/>
</dbReference>